<keyword evidence="7" id="KW-1185">Reference proteome</keyword>
<protein>
    <submittedName>
        <fullName evidence="6">ABC-2 type transport system ATP-binding protein</fullName>
    </submittedName>
</protein>
<dbReference type="Gene3D" id="3.40.50.300">
    <property type="entry name" value="P-loop containing nucleotide triphosphate hydrolases"/>
    <property type="match status" value="1"/>
</dbReference>
<dbReference type="InterPro" id="IPR017871">
    <property type="entry name" value="ABC_transporter-like_CS"/>
</dbReference>
<dbReference type="AlphaFoldDB" id="A0A1H3TG90"/>
<evidence type="ECO:0000259" key="5">
    <source>
        <dbReference type="PROSITE" id="PS50893"/>
    </source>
</evidence>
<keyword evidence="3" id="KW-0547">Nucleotide-binding</keyword>
<dbReference type="InterPro" id="IPR027417">
    <property type="entry name" value="P-loop_NTPase"/>
</dbReference>
<dbReference type="PROSITE" id="PS00211">
    <property type="entry name" value="ABC_TRANSPORTER_1"/>
    <property type="match status" value="1"/>
</dbReference>
<dbReference type="GO" id="GO:0005524">
    <property type="term" value="F:ATP binding"/>
    <property type="evidence" value="ECO:0007669"/>
    <property type="project" value="UniProtKB-KW"/>
</dbReference>
<evidence type="ECO:0000313" key="7">
    <source>
        <dbReference type="Proteomes" id="UP000198935"/>
    </source>
</evidence>
<dbReference type="GO" id="GO:0016887">
    <property type="term" value="F:ATP hydrolysis activity"/>
    <property type="evidence" value="ECO:0007669"/>
    <property type="project" value="InterPro"/>
</dbReference>
<keyword evidence="2" id="KW-0813">Transport</keyword>
<name>A0A1H3TG90_9BACI</name>
<dbReference type="CDD" id="cd03230">
    <property type="entry name" value="ABC_DR_subfamily_A"/>
    <property type="match status" value="1"/>
</dbReference>
<comment type="similarity">
    <text evidence="1">Belongs to the ABC transporter superfamily.</text>
</comment>
<evidence type="ECO:0000256" key="1">
    <source>
        <dbReference type="ARBA" id="ARBA00005417"/>
    </source>
</evidence>
<dbReference type="Proteomes" id="UP000198935">
    <property type="component" value="Unassembled WGS sequence"/>
</dbReference>
<reference evidence="7" key="1">
    <citation type="submission" date="2016-10" db="EMBL/GenBank/DDBJ databases">
        <authorList>
            <person name="Varghese N."/>
            <person name="Submissions S."/>
        </authorList>
    </citation>
    <scope>NUCLEOTIDE SEQUENCE [LARGE SCALE GENOMIC DNA]</scope>
    <source>
        <strain evidence="7">SP</strain>
    </source>
</reference>
<sequence length="301" mass="33899">MNLITAESLTRAFQSTVAVDGINLSIKEGVCTALLGPNGAGKTTTLNMLTGLIKPTGGSIAFDERYHGDRRQYIGYLPQFPKFYGWMSGQEYLMYTGQLCGLTKKAANERAEELLTLVDLAEAKRKRIGGYSGGMKQRLGIAQALVNNPKLVILDEPVSALDPIGRREVLELMKKLKKTTSILFSTHVLHDAEEVSDDIFIMNRGKVVIEGGLAELQTKYQKPTIYIETEEEPDIWCRALKKKEWFRHMHLDKKQLTITVENINTAREELLADATLHKLKPLRFEVVRTTLEDLFMEVAKK</sequence>
<dbReference type="PANTHER" id="PTHR43335">
    <property type="entry name" value="ABC TRANSPORTER, ATP-BINDING PROTEIN"/>
    <property type="match status" value="1"/>
</dbReference>
<dbReference type="InterPro" id="IPR003439">
    <property type="entry name" value="ABC_transporter-like_ATP-bd"/>
</dbReference>
<dbReference type="SMART" id="SM00382">
    <property type="entry name" value="AAA"/>
    <property type="match status" value="1"/>
</dbReference>
<dbReference type="InterPro" id="IPR025302">
    <property type="entry name" value="DrrA1/2-like_C"/>
</dbReference>
<dbReference type="Pfam" id="PF00005">
    <property type="entry name" value="ABC_tran"/>
    <property type="match status" value="1"/>
</dbReference>
<dbReference type="InterPro" id="IPR003593">
    <property type="entry name" value="AAA+_ATPase"/>
</dbReference>
<organism evidence="6 7">
    <name type="scientific">Evansella caseinilytica</name>
    <dbReference type="NCBI Taxonomy" id="1503961"/>
    <lineage>
        <taxon>Bacteria</taxon>
        <taxon>Bacillati</taxon>
        <taxon>Bacillota</taxon>
        <taxon>Bacilli</taxon>
        <taxon>Bacillales</taxon>
        <taxon>Bacillaceae</taxon>
        <taxon>Evansella</taxon>
    </lineage>
</organism>
<dbReference type="PANTHER" id="PTHR43335:SF11">
    <property type="entry name" value="ABC TRANSPORTER RELATED"/>
    <property type="match status" value="1"/>
</dbReference>
<accession>A0A1H3TG90</accession>
<evidence type="ECO:0000256" key="3">
    <source>
        <dbReference type="ARBA" id="ARBA00022741"/>
    </source>
</evidence>
<dbReference type="EMBL" id="FNPI01000014">
    <property type="protein sequence ID" value="SDZ49246.1"/>
    <property type="molecule type" value="Genomic_DNA"/>
</dbReference>
<gene>
    <name evidence="6" type="ORF">SAMN05421736_114107</name>
</gene>
<keyword evidence="4 6" id="KW-0067">ATP-binding</keyword>
<evidence type="ECO:0000313" key="6">
    <source>
        <dbReference type="EMBL" id="SDZ49246.1"/>
    </source>
</evidence>
<dbReference type="Pfam" id="PF13732">
    <property type="entry name" value="DrrA1-3_C"/>
    <property type="match status" value="1"/>
</dbReference>
<dbReference type="OrthoDB" id="9804819at2"/>
<evidence type="ECO:0000256" key="2">
    <source>
        <dbReference type="ARBA" id="ARBA00022448"/>
    </source>
</evidence>
<evidence type="ECO:0000256" key="4">
    <source>
        <dbReference type="ARBA" id="ARBA00022840"/>
    </source>
</evidence>
<dbReference type="SUPFAM" id="SSF52540">
    <property type="entry name" value="P-loop containing nucleoside triphosphate hydrolases"/>
    <property type="match status" value="1"/>
</dbReference>
<dbReference type="STRING" id="1503961.SAMN05421736_114107"/>
<proteinExistence type="inferred from homology"/>
<feature type="domain" description="ABC transporter" evidence="5">
    <location>
        <begin position="4"/>
        <end position="229"/>
    </location>
</feature>
<dbReference type="PROSITE" id="PS50893">
    <property type="entry name" value="ABC_TRANSPORTER_2"/>
    <property type="match status" value="1"/>
</dbReference>